<feature type="transmembrane region" description="Helical" evidence="1">
    <location>
        <begin position="309"/>
        <end position="330"/>
    </location>
</feature>
<protein>
    <submittedName>
        <fullName evidence="2">Uncharacterized protein</fullName>
    </submittedName>
</protein>
<feature type="transmembrane region" description="Helical" evidence="1">
    <location>
        <begin position="427"/>
        <end position="449"/>
    </location>
</feature>
<feature type="transmembrane region" description="Helical" evidence="1">
    <location>
        <begin position="357"/>
        <end position="376"/>
    </location>
</feature>
<dbReference type="Proteomes" id="UP000649617">
    <property type="component" value="Unassembled WGS sequence"/>
</dbReference>
<name>A0A812S6M4_SYMPI</name>
<evidence type="ECO:0000313" key="3">
    <source>
        <dbReference type="Proteomes" id="UP000649617"/>
    </source>
</evidence>
<feature type="transmembrane region" description="Helical" evidence="1">
    <location>
        <begin position="121"/>
        <end position="142"/>
    </location>
</feature>
<organism evidence="2 3">
    <name type="scientific">Symbiodinium pilosum</name>
    <name type="common">Dinoflagellate</name>
    <dbReference type="NCBI Taxonomy" id="2952"/>
    <lineage>
        <taxon>Eukaryota</taxon>
        <taxon>Sar</taxon>
        <taxon>Alveolata</taxon>
        <taxon>Dinophyceae</taxon>
        <taxon>Suessiales</taxon>
        <taxon>Symbiodiniaceae</taxon>
        <taxon>Symbiodinium</taxon>
    </lineage>
</organism>
<keyword evidence="1" id="KW-0812">Transmembrane</keyword>
<evidence type="ECO:0000313" key="2">
    <source>
        <dbReference type="EMBL" id="CAE7466390.1"/>
    </source>
</evidence>
<feature type="transmembrane region" description="Helical" evidence="1">
    <location>
        <begin position="397"/>
        <end position="421"/>
    </location>
</feature>
<proteinExistence type="predicted"/>
<comment type="caution">
    <text evidence="2">The sequence shown here is derived from an EMBL/GenBank/DDBJ whole genome shotgun (WGS) entry which is preliminary data.</text>
</comment>
<feature type="transmembrane region" description="Helical" evidence="1">
    <location>
        <begin position="32"/>
        <end position="51"/>
    </location>
</feature>
<gene>
    <name evidence="2" type="ORF">SPIL2461_LOCUS11721</name>
</gene>
<sequence length="462" mass="52043">MTWICTGLVLVVQAGGISSVATASGALGLLELVLMLVYWPMLVFFLVYFLGHRWHSQKYWFDKLCVHQTDLQMKNQAIDSLPHFVINSRKLLERLWCSYEMAIFSKSSNDPSAITFVPMWLPVWTLSALLIDLFGVICIPSAEDLATMLSRHVEAQYGPNSRSTIFLTTFVTWFCPLGSYLLLTVPIILCNLQKIQLHRQMLKQMAEYDLRSARCSLESDRAAIEEQVLDLFDEALEPPLHVAIEAIDESSASNLSYPLVPVIDRETLNEIRPLTSYPSHEEVFDVYHSYVRGPLRDSLLENIGSEIDVSLSLCMITFLPLIFLSLASILGCDGDECTRSAARQGYGSVEQYMMTNTISWVVAQVLCIPTVHPLLLRALKLIIPYAKTKAVQTIMGLLCAVLVHIFVFTCLGIVEALLTVAVTTSCLWSLSGFSIAVLLLLIQSWFLFFRRPRKPDFRSLSR</sequence>
<accession>A0A812S6M4</accession>
<reference evidence="2" key="1">
    <citation type="submission" date="2021-02" db="EMBL/GenBank/DDBJ databases">
        <authorList>
            <person name="Dougan E. K."/>
            <person name="Rhodes N."/>
            <person name="Thang M."/>
            <person name="Chan C."/>
        </authorList>
    </citation>
    <scope>NUCLEOTIDE SEQUENCE</scope>
</reference>
<keyword evidence="1" id="KW-1133">Transmembrane helix</keyword>
<evidence type="ECO:0000256" key="1">
    <source>
        <dbReference type="SAM" id="Phobius"/>
    </source>
</evidence>
<dbReference type="AlphaFoldDB" id="A0A812S6M4"/>
<keyword evidence="1" id="KW-0472">Membrane</keyword>
<keyword evidence="3" id="KW-1185">Reference proteome</keyword>
<feature type="transmembrane region" description="Helical" evidence="1">
    <location>
        <begin position="170"/>
        <end position="192"/>
    </location>
</feature>
<dbReference type="EMBL" id="CAJNIZ010023113">
    <property type="protein sequence ID" value="CAE7466390.1"/>
    <property type="molecule type" value="Genomic_DNA"/>
</dbReference>
<dbReference type="OrthoDB" id="423576at2759"/>